<dbReference type="Gene3D" id="3.40.710.10">
    <property type="entry name" value="DD-peptidase/beta-lactamase superfamily"/>
    <property type="match status" value="1"/>
</dbReference>
<dbReference type="STRING" id="1042311.A0A2T3YQJ8"/>
<dbReference type="InterPro" id="IPR052907">
    <property type="entry name" value="Beta-lactamase/esterase"/>
</dbReference>
<dbReference type="Proteomes" id="UP000240493">
    <property type="component" value="Unassembled WGS sequence"/>
</dbReference>
<accession>A0A2T3YQJ8</accession>
<sequence length="199" mass="21896">MGYLVQGSHQPSLSISGDLLIEHISIRDEFGASIVVHIGGKNVADIWGGHSNESGSHCWVKETFVNVFTITKTITGLAALILIDRGIISPNEKIATYWPEFSVYGKQDVRIRDIISHTAGVPRWEKPVTLADICDFDQAVTLLEAQAPWWTSGTASDYHPFTRGFLIGQVIRKVTGKKLKDFIAEDMAGLLGADFLARD</sequence>
<dbReference type="OrthoDB" id="5946976at2759"/>
<evidence type="ECO:0000259" key="1">
    <source>
        <dbReference type="Pfam" id="PF00144"/>
    </source>
</evidence>
<organism evidence="2 3">
    <name type="scientific">Trichoderma asperellum (strain ATCC 204424 / CBS 433.97 / NBRC 101777)</name>
    <dbReference type="NCBI Taxonomy" id="1042311"/>
    <lineage>
        <taxon>Eukaryota</taxon>
        <taxon>Fungi</taxon>
        <taxon>Dikarya</taxon>
        <taxon>Ascomycota</taxon>
        <taxon>Pezizomycotina</taxon>
        <taxon>Sordariomycetes</taxon>
        <taxon>Hypocreomycetidae</taxon>
        <taxon>Hypocreales</taxon>
        <taxon>Hypocreaceae</taxon>
        <taxon>Trichoderma</taxon>
    </lineage>
</organism>
<dbReference type="SUPFAM" id="SSF56601">
    <property type="entry name" value="beta-lactamase/transpeptidase-like"/>
    <property type="match status" value="1"/>
</dbReference>
<dbReference type="AlphaFoldDB" id="A0A2T3YQJ8"/>
<evidence type="ECO:0000313" key="3">
    <source>
        <dbReference type="Proteomes" id="UP000240493"/>
    </source>
</evidence>
<dbReference type="InterPro" id="IPR012338">
    <property type="entry name" value="Beta-lactam/transpept-like"/>
</dbReference>
<dbReference type="Pfam" id="PF00144">
    <property type="entry name" value="Beta-lactamase"/>
    <property type="match status" value="1"/>
</dbReference>
<keyword evidence="3" id="KW-1185">Reference proteome</keyword>
<feature type="domain" description="Beta-lactamase-related" evidence="1">
    <location>
        <begin position="30"/>
        <end position="192"/>
    </location>
</feature>
<dbReference type="EMBL" id="KZ679297">
    <property type="protein sequence ID" value="PTB34796.1"/>
    <property type="molecule type" value="Genomic_DNA"/>
</dbReference>
<dbReference type="InterPro" id="IPR001466">
    <property type="entry name" value="Beta-lactam-related"/>
</dbReference>
<protein>
    <recommendedName>
        <fullName evidence="1">Beta-lactamase-related domain-containing protein</fullName>
    </recommendedName>
</protein>
<name>A0A2T3YQJ8_TRIA4</name>
<reference evidence="2 3" key="1">
    <citation type="submission" date="2016-07" db="EMBL/GenBank/DDBJ databases">
        <title>Multiple horizontal gene transfer events from other fungi enriched the ability of initially mycotrophic Trichoderma (Ascomycota) to feed on dead plant biomass.</title>
        <authorList>
            <consortium name="DOE Joint Genome Institute"/>
            <person name="Aerts A."/>
            <person name="Atanasova L."/>
            <person name="Chenthamara K."/>
            <person name="Zhang J."/>
            <person name="Grujic M."/>
            <person name="Henrissat B."/>
            <person name="Kuo A."/>
            <person name="Salamov A."/>
            <person name="Lipzen A."/>
            <person name="Labutti K."/>
            <person name="Barry K."/>
            <person name="Miao Y."/>
            <person name="Rahimi M.J."/>
            <person name="Shen Q."/>
            <person name="Grigoriev I.V."/>
            <person name="Kubicek C.P."/>
            <person name="Druzhinina I.S."/>
        </authorList>
    </citation>
    <scope>NUCLEOTIDE SEQUENCE [LARGE SCALE GENOMIC DNA]</scope>
    <source>
        <strain evidence="2 3">CBS 433.97</strain>
    </source>
</reference>
<proteinExistence type="predicted"/>
<dbReference type="PANTHER" id="PTHR43319:SF3">
    <property type="entry name" value="BETA-LACTAMASE-RELATED DOMAIN-CONTAINING PROTEIN"/>
    <property type="match status" value="1"/>
</dbReference>
<dbReference type="PANTHER" id="PTHR43319">
    <property type="entry name" value="BETA-LACTAMASE-RELATED"/>
    <property type="match status" value="1"/>
</dbReference>
<gene>
    <name evidence="2" type="ORF">M441DRAFT_455840</name>
</gene>
<evidence type="ECO:0000313" key="2">
    <source>
        <dbReference type="EMBL" id="PTB34796.1"/>
    </source>
</evidence>